<evidence type="ECO:0000313" key="13">
    <source>
        <dbReference type="EMBL" id="PIT92723.1"/>
    </source>
</evidence>
<dbReference type="PANTHER" id="PTHR12428:SF65">
    <property type="entry name" value="CYTOCHROME C OXIDASE ASSEMBLY PROTEIN COX18, MITOCHONDRIAL"/>
    <property type="match status" value="1"/>
</dbReference>
<organism evidence="13 14">
    <name type="scientific">Candidatus Harrisonbacteria bacterium CG10_big_fil_rev_8_21_14_0_10_42_17</name>
    <dbReference type="NCBI Taxonomy" id="1974584"/>
    <lineage>
        <taxon>Bacteria</taxon>
        <taxon>Candidatus Harrisoniibacteriota</taxon>
    </lineage>
</organism>
<keyword evidence="7 11" id="KW-0472">Membrane</keyword>
<evidence type="ECO:0000256" key="2">
    <source>
        <dbReference type="ARBA" id="ARBA00022448"/>
    </source>
</evidence>
<feature type="transmembrane region" description="Helical" evidence="11">
    <location>
        <begin position="127"/>
        <end position="145"/>
    </location>
</feature>
<feature type="transmembrane region" description="Helical" evidence="11">
    <location>
        <begin position="29"/>
        <end position="49"/>
    </location>
</feature>
<keyword evidence="3" id="KW-1003">Cell membrane</keyword>
<protein>
    <recommendedName>
        <fullName evidence="12">Membrane insertase YidC/Oxa/ALB C-terminal domain-containing protein</fullName>
    </recommendedName>
</protein>
<keyword evidence="2" id="KW-0813">Transport</keyword>
<dbReference type="InterPro" id="IPR028055">
    <property type="entry name" value="YidC/Oxa/ALB_C"/>
</dbReference>
<dbReference type="GO" id="GO:0005886">
    <property type="term" value="C:plasma membrane"/>
    <property type="evidence" value="ECO:0007669"/>
    <property type="project" value="UniProtKB-SubCell"/>
</dbReference>
<keyword evidence="5" id="KW-0653">Protein transport</keyword>
<gene>
    <name evidence="13" type="ORF">COU08_00985</name>
</gene>
<keyword evidence="6 11" id="KW-1133">Transmembrane helix</keyword>
<comment type="subcellular location">
    <subcellularLocation>
        <location evidence="1">Cell membrane</location>
        <topology evidence="1">Multi-pass membrane protein</topology>
    </subcellularLocation>
    <subcellularLocation>
        <location evidence="9">Membrane</location>
        <topology evidence="9">Multi-pass membrane protein</topology>
    </subcellularLocation>
</comment>
<feature type="domain" description="Membrane insertase YidC/Oxa/ALB C-terminal" evidence="12">
    <location>
        <begin position="30"/>
        <end position="227"/>
    </location>
</feature>
<evidence type="ECO:0000256" key="8">
    <source>
        <dbReference type="ARBA" id="ARBA00023186"/>
    </source>
</evidence>
<dbReference type="AlphaFoldDB" id="A0A2M6WIY8"/>
<dbReference type="GO" id="GO:0015031">
    <property type="term" value="P:protein transport"/>
    <property type="evidence" value="ECO:0007669"/>
    <property type="project" value="UniProtKB-KW"/>
</dbReference>
<comment type="similarity">
    <text evidence="9">Belongs to the OXA1/ALB3/YidC family.</text>
</comment>
<proteinExistence type="inferred from homology"/>
<feature type="region of interest" description="Disordered" evidence="10">
    <location>
        <begin position="231"/>
        <end position="252"/>
    </location>
</feature>
<dbReference type="PANTHER" id="PTHR12428">
    <property type="entry name" value="OXA1"/>
    <property type="match status" value="1"/>
</dbReference>
<reference evidence="14" key="1">
    <citation type="submission" date="2017-09" db="EMBL/GenBank/DDBJ databases">
        <title>Depth-based differentiation of microbial function through sediment-hosted aquifers and enrichment of novel symbionts in the deep terrestrial subsurface.</title>
        <authorList>
            <person name="Probst A.J."/>
            <person name="Ladd B."/>
            <person name="Jarett J.K."/>
            <person name="Geller-Mcgrath D.E."/>
            <person name="Sieber C.M.K."/>
            <person name="Emerson J.B."/>
            <person name="Anantharaman K."/>
            <person name="Thomas B.C."/>
            <person name="Malmstrom R."/>
            <person name="Stieglmeier M."/>
            <person name="Klingl A."/>
            <person name="Woyke T."/>
            <person name="Ryan C.M."/>
            <person name="Banfield J.F."/>
        </authorList>
    </citation>
    <scope>NUCLEOTIDE SEQUENCE [LARGE SCALE GENOMIC DNA]</scope>
</reference>
<evidence type="ECO:0000256" key="11">
    <source>
        <dbReference type="SAM" id="Phobius"/>
    </source>
</evidence>
<feature type="compositionally biased region" description="Polar residues" evidence="10">
    <location>
        <begin position="238"/>
        <end position="252"/>
    </location>
</feature>
<dbReference type="GO" id="GO:0032977">
    <property type="term" value="F:membrane insertase activity"/>
    <property type="evidence" value="ECO:0007669"/>
    <property type="project" value="InterPro"/>
</dbReference>
<evidence type="ECO:0000259" key="12">
    <source>
        <dbReference type="Pfam" id="PF02096"/>
    </source>
</evidence>
<evidence type="ECO:0000256" key="7">
    <source>
        <dbReference type="ARBA" id="ARBA00023136"/>
    </source>
</evidence>
<comment type="caution">
    <text evidence="13">The sequence shown here is derived from an EMBL/GenBank/DDBJ whole genome shotgun (WGS) entry which is preliminary data.</text>
</comment>
<accession>A0A2M6WIY8</accession>
<feature type="transmembrane region" description="Helical" evidence="11">
    <location>
        <begin position="190"/>
        <end position="212"/>
    </location>
</feature>
<evidence type="ECO:0000256" key="10">
    <source>
        <dbReference type="SAM" id="MobiDB-lite"/>
    </source>
</evidence>
<name>A0A2M6WIY8_9BACT</name>
<dbReference type="EMBL" id="PFBA01000012">
    <property type="protein sequence ID" value="PIT92723.1"/>
    <property type="molecule type" value="Genomic_DNA"/>
</dbReference>
<evidence type="ECO:0000313" key="14">
    <source>
        <dbReference type="Proteomes" id="UP000228635"/>
    </source>
</evidence>
<keyword evidence="8" id="KW-0143">Chaperone</keyword>
<evidence type="ECO:0000256" key="9">
    <source>
        <dbReference type="RuleBase" id="RU003945"/>
    </source>
</evidence>
<dbReference type="NCBIfam" id="TIGR03592">
    <property type="entry name" value="yidC_oxa1_cterm"/>
    <property type="match status" value="1"/>
</dbReference>
<evidence type="ECO:0000256" key="3">
    <source>
        <dbReference type="ARBA" id="ARBA00022475"/>
    </source>
</evidence>
<evidence type="ECO:0000256" key="4">
    <source>
        <dbReference type="ARBA" id="ARBA00022692"/>
    </source>
</evidence>
<evidence type="ECO:0000256" key="1">
    <source>
        <dbReference type="ARBA" id="ARBA00004651"/>
    </source>
</evidence>
<feature type="transmembrane region" description="Helical" evidence="11">
    <location>
        <begin position="92"/>
        <end position="115"/>
    </location>
</feature>
<sequence length="252" mass="28449">MKMLFHEFIFRPLFNILVFLYNTVAFKDLGVAIILLTIVIRFILFPLFYKSFKNQSIIQRLQPKIKKIQHDHKENKEEQAKKIMQLYKEHKINPFSGILLLLVQLPVLIALYRVFLADIGAIATENLYAFIKAPGIINNTFLHLINLTERDMIIVALAVVAQYIQGKMALGRQVGNSEGAAGKMGRQMVFLGPILTLVILPQLPAAVGLYWLTSAIFSIAQQEVINKSIDKQEEHGTLSGTNQKTRESSGAQ</sequence>
<dbReference type="Proteomes" id="UP000228635">
    <property type="component" value="Unassembled WGS sequence"/>
</dbReference>
<keyword evidence="4 9" id="KW-0812">Transmembrane</keyword>
<dbReference type="InterPro" id="IPR047196">
    <property type="entry name" value="YidC_ALB_C"/>
</dbReference>
<dbReference type="InterPro" id="IPR001708">
    <property type="entry name" value="YidC/ALB3/OXA1/COX18"/>
</dbReference>
<dbReference type="Pfam" id="PF02096">
    <property type="entry name" value="60KD_IMP"/>
    <property type="match status" value="1"/>
</dbReference>
<dbReference type="CDD" id="cd20070">
    <property type="entry name" value="5TM_YidC_Alb3"/>
    <property type="match status" value="1"/>
</dbReference>
<dbReference type="GO" id="GO:0051205">
    <property type="term" value="P:protein insertion into membrane"/>
    <property type="evidence" value="ECO:0007669"/>
    <property type="project" value="TreeGrafter"/>
</dbReference>
<evidence type="ECO:0000256" key="5">
    <source>
        <dbReference type="ARBA" id="ARBA00022927"/>
    </source>
</evidence>
<evidence type="ECO:0000256" key="6">
    <source>
        <dbReference type="ARBA" id="ARBA00022989"/>
    </source>
</evidence>
<feature type="transmembrane region" description="Helical" evidence="11">
    <location>
        <begin position="152"/>
        <end position="170"/>
    </location>
</feature>